<evidence type="ECO:0000256" key="3">
    <source>
        <dbReference type="ARBA" id="ARBA00022771"/>
    </source>
</evidence>
<keyword evidence="1" id="KW-0808">Transferase</keyword>
<feature type="zinc finger region" description="C3H1-type" evidence="5">
    <location>
        <begin position="60"/>
        <end position="87"/>
    </location>
</feature>
<feature type="domain" description="C3H1-type" evidence="8">
    <location>
        <begin position="60"/>
        <end position="87"/>
    </location>
</feature>
<organism evidence="9">
    <name type="scientific">Trametes gibbosa</name>
    <dbReference type="NCBI Taxonomy" id="160864"/>
    <lineage>
        <taxon>Eukaryota</taxon>
        <taxon>Fungi</taxon>
        <taxon>Dikarya</taxon>
        <taxon>Basidiomycota</taxon>
        <taxon>Agaricomycotina</taxon>
        <taxon>Agaricomycetes</taxon>
        <taxon>Polyporales</taxon>
        <taxon>Polyporaceae</taxon>
        <taxon>Trametes</taxon>
    </lineage>
</organism>
<dbReference type="InterPro" id="IPR017907">
    <property type="entry name" value="Znf_RING_CS"/>
</dbReference>
<dbReference type="SUPFAM" id="SSF90229">
    <property type="entry name" value="CCCH zinc finger"/>
    <property type="match status" value="2"/>
</dbReference>
<dbReference type="EMBL" id="MK805136">
    <property type="protein sequence ID" value="QIE48409.1"/>
    <property type="molecule type" value="mRNA"/>
</dbReference>
<dbReference type="SMART" id="SM00184">
    <property type="entry name" value="RING"/>
    <property type="match status" value="1"/>
</dbReference>
<dbReference type="PROSITE" id="PS00518">
    <property type="entry name" value="ZF_RING_1"/>
    <property type="match status" value="1"/>
</dbReference>
<sequence length="257" mass="28959">MSVNGDPNVAGATTEHGTSANRPITSKPRGICKYYKTDRGCYAGDRCKFLHGESERLTPYDKSKVCRFYGEGYCRRGEQCWFLHADPSQAKATSEPDEDADEHLCSICYDKPITFGLLAGCSHVFCISCIKNWRESEGKSVDIIQAGTTKTCPMCRTSSRFVTPSTFFYAEGHPMKTLVIEKYKASMARVKCKYFEKSRPHNRFCPFGKECFYKHENADGTLFVFEHGAAYYMEVSVTEPRSPSLAFKSSNHLCVPI</sequence>
<keyword evidence="2 5" id="KW-0479">Metal-binding</keyword>
<dbReference type="PROSITE" id="PS50089">
    <property type="entry name" value="ZF_RING_2"/>
    <property type="match status" value="1"/>
</dbReference>
<dbReference type="InterPro" id="IPR013083">
    <property type="entry name" value="Znf_RING/FYVE/PHD"/>
</dbReference>
<evidence type="ECO:0000256" key="2">
    <source>
        <dbReference type="ARBA" id="ARBA00022723"/>
    </source>
</evidence>
<dbReference type="OrthoDB" id="250836at2759"/>
<feature type="zinc finger region" description="C3H1-type" evidence="5">
    <location>
        <begin position="186"/>
        <end position="218"/>
    </location>
</feature>
<dbReference type="GO" id="GO:0008270">
    <property type="term" value="F:zinc ion binding"/>
    <property type="evidence" value="ECO:0007669"/>
    <property type="project" value="UniProtKB-KW"/>
</dbReference>
<keyword evidence="3 5" id="KW-0863">Zinc-finger</keyword>
<evidence type="ECO:0000256" key="6">
    <source>
        <dbReference type="SAM" id="MobiDB-lite"/>
    </source>
</evidence>
<evidence type="ECO:0000259" key="8">
    <source>
        <dbReference type="PROSITE" id="PS50103"/>
    </source>
</evidence>
<protein>
    <submittedName>
        <fullName evidence="9">Uncharacterized protein</fullName>
    </submittedName>
</protein>
<dbReference type="Pfam" id="PF14608">
    <property type="entry name" value="zf-CCCH_2"/>
    <property type="match status" value="2"/>
</dbReference>
<feature type="domain" description="RING-type" evidence="7">
    <location>
        <begin position="105"/>
        <end position="156"/>
    </location>
</feature>
<reference evidence="9" key="1">
    <citation type="journal article" date="2019" name="J. For. Res.">
        <title>Expression and analysis of zinc finger family gene in Lenzites gibbosa.</title>
        <authorList>
            <person name="Zhang J."/>
            <person name="Chi Y."/>
            <person name="Li S."/>
            <person name="Zhang J."/>
            <person name="Chen J."/>
        </authorList>
    </citation>
    <scope>NUCLEOTIDE SEQUENCE</scope>
    <source>
        <strain evidence="9">ZnF2</strain>
    </source>
</reference>
<dbReference type="InterPro" id="IPR001841">
    <property type="entry name" value="Znf_RING"/>
</dbReference>
<dbReference type="InterPro" id="IPR000571">
    <property type="entry name" value="Znf_CCCH"/>
</dbReference>
<dbReference type="Gene3D" id="3.30.40.10">
    <property type="entry name" value="Zinc/RING finger domain, C3HC4 (zinc finger)"/>
    <property type="match status" value="1"/>
</dbReference>
<keyword evidence="4 5" id="KW-0862">Zinc</keyword>
<evidence type="ECO:0000259" key="7">
    <source>
        <dbReference type="PROSITE" id="PS50089"/>
    </source>
</evidence>
<dbReference type="Gene3D" id="3.30.1370.210">
    <property type="match status" value="1"/>
</dbReference>
<feature type="domain" description="C3H1-type" evidence="8">
    <location>
        <begin position="26"/>
        <end position="54"/>
    </location>
</feature>
<accession>A0A6G6FQ40</accession>
<feature type="zinc finger region" description="C3H1-type" evidence="5">
    <location>
        <begin position="26"/>
        <end position="54"/>
    </location>
</feature>
<dbReference type="GO" id="GO:0000209">
    <property type="term" value="P:protein polyubiquitination"/>
    <property type="evidence" value="ECO:0007669"/>
    <property type="project" value="InterPro"/>
</dbReference>
<dbReference type="AlphaFoldDB" id="A0A6G6FQ40"/>
<name>A0A6G6FQ40_9APHY</name>
<dbReference type="SMART" id="SM00356">
    <property type="entry name" value="ZnF_C3H1"/>
    <property type="match status" value="3"/>
</dbReference>
<proteinExistence type="evidence at transcript level"/>
<dbReference type="InterPro" id="IPR018957">
    <property type="entry name" value="Znf_C3HC4_RING-type"/>
</dbReference>
<dbReference type="GO" id="GO:0061630">
    <property type="term" value="F:ubiquitin protein ligase activity"/>
    <property type="evidence" value="ECO:0007669"/>
    <property type="project" value="InterPro"/>
</dbReference>
<evidence type="ECO:0000256" key="4">
    <source>
        <dbReference type="ARBA" id="ARBA00022833"/>
    </source>
</evidence>
<dbReference type="PANTHER" id="PTHR11224:SF10">
    <property type="entry name" value="IP09428P-RELATED"/>
    <property type="match status" value="1"/>
</dbReference>
<dbReference type="PANTHER" id="PTHR11224">
    <property type="entry name" value="MAKORIN-RELATED"/>
    <property type="match status" value="1"/>
</dbReference>
<dbReference type="Pfam" id="PF00642">
    <property type="entry name" value="zf-CCCH"/>
    <property type="match status" value="1"/>
</dbReference>
<dbReference type="SUPFAM" id="SSF57850">
    <property type="entry name" value="RING/U-box"/>
    <property type="match status" value="1"/>
</dbReference>
<evidence type="ECO:0000256" key="5">
    <source>
        <dbReference type="PROSITE-ProRule" id="PRU00723"/>
    </source>
</evidence>
<feature type="domain" description="C3H1-type" evidence="8">
    <location>
        <begin position="186"/>
        <end position="218"/>
    </location>
</feature>
<evidence type="ECO:0000313" key="9">
    <source>
        <dbReference type="EMBL" id="QIE48409.1"/>
    </source>
</evidence>
<dbReference type="Pfam" id="PF00097">
    <property type="entry name" value="zf-C3HC4"/>
    <property type="match status" value="1"/>
</dbReference>
<dbReference type="InterPro" id="IPR045072">
    <property type="entry name" value="MKRN-like"/>
</dbReference>
<dbReference type="InterPro" id="IPR036855">
    <property type="entry name" value="Znf_CCCH_sf"/>
</dbReference>
<feature type="region of interest" description="Disordered" evidence="6">
    <location>
        <begin position="1"/>
        <end position="22"/>
    </location>
</feature>
<dbReference type="PROSITE" id="PS50103">
    <property type="entry name" value="ZF_C3H1"/>
    <property type="match status" value="3"/>
</dbReference>
<evidence type="ECO:0000256" key="1">
    <source>
        <dbReference type="ARBA" id="ARBA00022679"/>
    </source>
</evidence>